<dbReference type="AlphaFoldDB" id="A0AAQ3MER8"/>
<dbReference type="Proteomes" id="UP001374535">
    <property type="component" value="Chromosome 11"/>
</dbReference>
<organism evidence="2 3">
    <name type="scientific">Vigna mungo</name>
    <name type="common">Black gram</name>
    <name type="synonym">Phaseolus mungo</name>
    <dbReference type="NCBI Taxonomy" id="3915"/>
    <lineage>
        <taxon>Eukaryota</taxon>
        <taxon>Viridiplantae</taxon>
        <taxon>Streptophyta</taxon>
        <taxon>Embryophyta</taxon>
        <taxon>Tracheophyta</taxon>
        <taxon>Spermatophyta</taxon>
        <taxon>Magnoliopsida</taxon>
        <taxon>eudicotyledons</taxon>
        <taxon>Gunneridae</taxon>
        <taxon>Pentapetalae</taxon>
        <taxon>rosids</taxon>
        <taxon>fabids</taxon>
        <taxon>Fabales</taxon>
        <taxon>Fabaceae</taxon>
        <taxon>Papilionoideae</taxon>
        <taxon>50 kb inversion clade</taxon>
        <taxon>NPAAA clade</taxon>
        <taxon>indigoferoid/millettioid clade</taxon>
        <taxon>Phaseoleae</taxon>
        <taxon>Vigna</taxon>
    </lineage>
</organism>
<keyword evidence="3" id="KW-1185">Reference proteome</keyword>
<gene>
    <name evidence="2" type="ORF">V8G54_035305</name>
</gene>
<feature type="compositionally biased region" description="Basic and acidic residues" evidence="1">
    <location>
        <begin position="87"/>
        <end position="99"/>
    </location>
</feature>
<sequence>MRSELAEVLGHNPDGYTERRLAIGRDNGGTIQKEKKNHIVKFIRHPLGERKAKKKIRRNHHSLLERALLGESSPIPPSPFSPAENNKGCEPEKERDNRSRPRPIQAELQKVSMAPSYLSRKLAASYA</sequence>
<reference evidence="2 3" key="1">
    <citation type="journal article" date="2023" name="Life. Sci Alliance">
        <title>Evolutionary insights into 3D genome organization and epigenetic landscape of Vigna mungo.</title>
        <authorList>
            <person name="Junaid A."/>
            <person name="Singh B."/>
            <person name="Bhatia S."/>
        </authorList>
    </citation>
    <scope>NUCLEOTIDE SEQUENCE [LARGE SCALE GENOMIC DNA]</scope>
    <source>
        <strain evidence="2">Urdbean</strain>
    </source>
</reference>
<name>A0AAQ3MER8_VIGMU</name>
<protein>
    <submittedName>
        <fullName evidence="2">Uncharacterized protein</fullName>
    </submittedName>
</protein>
<feature type="region of interest" description="Disordered" evidence="1">
    <location>
        <begin position="64"/>
        <end position="113"/>
    </location>
</feature>
<proteinExistence type="predicted"/>
<accession>A0AAQ3MER8</accession>
<dbReference type="EMBL" id="CP144690">
    <property type="protein sequence ID" value="WVY89791.1"/>
    <property type="molecule type" value="Genomic_DNA"/>
</dbReference>
<evidence type="ECO:0000256" key="1">
    <source>
        <dbReference type="SAM" id="MobiDB-lite"/>
    </source>
</evidence>
<evidence type="ECO:0000313" key="3">
    <source>
        <dbReference type="Proteomes" id="UP001374535"/>
    </source>
</evidence>
<evidence type="ECO:0000313" key="2">
    <source>
        <dbReference type="EMBL" id="WVY89791.1"/>
    </source>
</evidence>